<name>A0AAD4R9D3_9BILA</name>
<evidence type="ECO:0000313" key="1">
    <source>
        <dbReference type="EMBL" id="KAI1718296.1"/>
    </source>
</evidence>
<reference evidence="1" key="1">
    <citation type="submission" date="2022-01" db="EMBL/GenBank/DDBJ databases">
        <title>Genome Sequence Resource for Two Populations of Ditylenchus destructor, the Migratory Endoparasitic Phytonematode.</title>
        <authorList>
            <person name="Zhang H."/>
            <person name="Lin R."/>
            <person name="Xie B."/>
        </authorList>
    </citation>
    <scope>NUCLEOTIDE SEQUENCE</scope>
    <source>
        <strain evidence="1">BazhouSP</strain>
    </source>
</reference>
<evidence type="ECO:0000313" key="2">
    <source>
        <dbReference type="Proteomes" id="UP001201812"/>
    </source>
</evidence>
<keyword evidence="2" id="KW-1185">Reference proteome</keyword>
<dbReference type="EMBL" id="JAKKPZ010000008">
    <property type="protein sequence ID" value="KAI1718296.1"/>
    <property type="molecule type" value="Genomic_DNA"/>
</dbReference>
<sequence length="110" mass="12241">MMSENCCLQIRCFALQLLSRTAGVLLLRKALPEDYSRVSVKCMPSSSLLRLPSQTPQNELTTPPNYELETPPNAELATPPDAVFANHFTKSKLWSECNFGSSAKCSSFRK</sequence>
<dbReference type="AlphaFoldDB" id="A0AAD4R9D3"/>
<gene>
    <name evidence="1" type="ORF">DdX_06717</name>
</gene>
<comment type="caution">
    <text evidence="1">The sequence shown here is derived from an EMBL/GenBank/DDBJ whole genome shotgun (WGS) entry which is preliminary data.</text>
</comment>
<proteinExistence type="predicted"/>
<protein>
    <submittedName>
        <fullName evidence="1">Uncharacterized protein</fullName>
    </submittedName>
</protein>
<organism evidence="1 2">
    <name type="scientific">Ditylenchus destructor</name>
    <dbReference type="NCBI Taxonomy" id="166010"/>
    <lineage>
        <taxon>Eukaryota</taxon>
        <taxon>Metazoa</taxon>
        <taxon>Ecdysozoa</taxon>
        <taxon>Nematoda</taxon>
        <taxon>Chromadorea</taxon>
        <taxon>Rhabditida</taxon>
        <taxon>Tylenchina</taxon>
        <taxon>Tylenchomorpha</taxon>
        <taxon>Sphaerularioidea</taxon>
        <taxon>Anguinidae</taxon>
        <taxon>Anguininae</taxon>
        <taxon>Ditylenchus</taxon>
    </lineage>
</organism>
<accession>A0AAD4R9D3</accession>
<dbReference type="Proteomes" id="UP001201812">
    <property type="component" value="Unassembled WGS sequence"/>
</dbReference>